<dbReference type="PRINTS" id="PR00604">
    <property type="entry name" value="CYTCHRMECIAB"/>
</dbReference>
<proteinExistence type="predicted"/>
<evidence type="ECO:0000256" key="5">
    <source>
        <dbReference type="ARBA" id="ARBA00023004"/>
    </source>
</evidence>
<feature type="chain" id="PRO_5046352148" evidence="7">
    <location>
        <begin position="33"/>
        <end position="135"/>
    </location>
</feature>
<organism evidence="9 10">
    <name type="scientific">Rhizobium oryzicola</name>
    <dbReference type="NCBI Taxonomy" id="1232668"/>
    <lineage>
        <taxon>Bacteria</taxon>
        <taxon>Pseudomonadati</taxon>
        <taxon>Pseudomonadota</taxon>
        <taxon>Alphaproteobacteria</taxon>
        <taxon>Hyphomicrobiales</taxon>
        <taxon>Rhizobiaceae</taxon>
        <taxon>Rhizobium/Agrobacterium group</taxon>
        <taxon>Rhizobium</taxon>
    </lineage>
</organism>
<reference evidence="9" key="2">
    <citation type="submission" date="2023-07" db="EMBL/GenBank/DDBJ databases">
        <authorList>
            <person name="Sun H."/>
        </authorList>
    </citation>
    <scope>NUCLEOTIDE SEQUENCE</scope>
    <source>
        <strain evidence="9">05753</strain>
    </source>
</reference>
<feature type="domain" description="Cytochrome c" evidence="8">
    <location>
        <begin position="33"/>
        <end position="135"/>
    </location>
</feature>
<evidence type="ECO:0000256" key="6">
    <source>
        <dbReference type="PROSITE-ProRule" id="PRU00433"/>
    </source>
</evidence>
<dbReference type="InterPro" id="IPR009056">
    <property type="entry name" value="Cyt_c-like_dom"/>
</dbReference>
<feature type="signal peptide" evidence="7">
    <location>
        <begin position="1"/>
        <end position="32"/>
    </location>
</feature>
<accession>A0ABT8T2Z9</accession>
<dbReference type="Proteomes" id="UP001169006">
    <property type="component" value="Unassembled WGS sequence"/>
</dbReference>
<keyword evidence="1" id="KW-0813">Transport</keyword>
<keyword evidence="10" id="KW-1185">Reference proteome</keyword>
<keyword evidence="3 6" id="KW-0479">Metal-binding</keyword>
<keyword evidence="7" id="KW-0732">Signal</keyword>
<dbReference type="Gene3D" id="1.10.760.10">
    <property type="entry name" value="Cytochrome c-like domain"/>
    <property type="match status" value="1"/>
</dbReference>
<dbReference type="EMBL" id="JAUKWQ010000012">
    <property type="protein sequence ID" value="MDO1585027.1"/>
    <property type="molecule type" value="Genomic_DNA"/>
</dbReference>
<dbReference type="InterPro" id="IPR002327">
    <property type="entry name" value="Cyt_c_1A/1B"/>
</dbReference>
<evidence type="ECO:0000313" key="9">
    <source>
        <dbReference type="EMBL" id="MDO1585027.1"/>
    </source>
</evidence>
<gene>
    <name evidence="9" type="ORF">Q2T52_23295</name>
</gene>
<dbReference type="PROSITE" id="PS51007">
    <property type="entry name" value="CYTC"/>
    <property type="match status" value="1"/>
</dbReference>
<protein>
    <submittedName>
        <fullName evidence="9">Cytochrome c family protein</fullName>
    </submittedName>
</protein>
<keyword evidence="4" id="KW-0249">Electron transport</keyword>
<dbReference type="Pfam" id="PF00034">
    <property type="entry name" value="Cytochrom_C"/>
    <property type="match status" value="1"/>
</dbReference>
<dbReference type="InterPro" id="IPR036909">
    <property type="entry name" value="Cyt_c-like_dom_sf"/>
</dbReference>
<dbReference type="SUPFAM" id="SSF46626">
    <property type="entry name" value="Cytochrome c"/>
    <property type="match status" value="1"/>
</dbReference>
<keyword evidence="5 6" id="KW-0408">Iron</keyword>
<evidence type="ECO:0000259" key="8">
    <source>
        <dbReference type="PROSITE" id="PS51007"/>
    </source>
</evidence>
<comment type="caution">
    <text evidence="9">The sequence shown here is derived from an EMBL/GenBank/DDBJ whole genome shotgun (WGS) entry which is preliminary data.</text>
</comment>
<evidence type="ECO:0000256" key="3">
    <source>
        <dbReference type="ARBA" id="ARBA00022723"/>
    </source>
</evidence>
<evidence type="ECO:0000256" key="7">
    <source>
        <dbReference type="SAM" id="SignalP"/>
    </source>
</evidence>
<reference evidence="9" key="1">
    <citation type="journal article" date="2015" name="Int. J. Syst. Evol. Microbiol.">
        <title>Rhizobium oryzicola sp. nov., potential plant-growth-promoting endophytic bacteria isolated from rice roots.</title>
        <authorList>
            <person name="Zhang X.X."/>
            <person name="Gao J.S."/>
            <person name="Cao Y.H."/>
            <person name="Sheirdil R.A."/>
            <person name="Wang X.C."/>
            <person name="Zhang L."/>
        </authorList>
    </citation>
    <scope>NUCLEOTIDE SEQUENCE</scope>
    <source>
        <strain evidence="9">05753</strain>
    </source>
</reference>
<evidence type="ECO:0000256" key="2">
    <source>
        <dbReference type="ARBA" id="ARBA00022617"/>
    </source>
</evidence>
<dbReference type="PANTHER" id="PTHR11961">
    <property type="entry name" value="CYTOCHROME C"/>
    <property type="match status" value="1"/>
</dbReference>
<sequence>MPSSIKSRRCSFGLPIGLILVGWAAVQEPAHAADVEKGRRVFQTCASCHQATSETNGFGPYLKGVVGRRAGSAAGFNYSQAMRDAGTGGLIWDEKALAEFLSSPKKKVPGTSMRFFGLWFQSEIDDVIAYLKSNP</sequence>
<evidence type="ECO:0000256" key="4">
    <source>
        <dbReference type="ARBA" id="ARBA00022982"/>
    </source>
</evidence>
<evidence type="ECO:0000313" key="10">
    <source>
        <dbReference type="Proteomes" id="UP001169006"/>
    </source>
</evidence>
<name>A0ABT8T2Z9_9HYPH</name>
<evidence type="ECO:0000256" key="1">
    <source>
        <dbReference type="ARBA" id="ARBA00022448"/>
    </source>
</evidence>
<keyword evidence="2 6" id="KW-0349">Heme</keyword>